<dbReference type="AlphaFoldDB" id="E9GI35"/>
<dbReference type="OrthoDB" id="5791190at2759"/>
<dbReference type="GO" id="GO:0008270">
    <property type="term" value="F:zinc ion binding"/>
    <property type="evidence" value="ECO:0007669"/>
    <property type="project" value="UniProtKB-KW"/>
</dbReference>
<reference evidence="4 5" key="1">
    <citation type="journal article" date="2011" name="Science">
        <title>The ecoresponsive genome of Daphnia pulex.</title>
        <authorList>
            <person name="Colbourne J.K."/>
            <person name="Pfrender M.E."/>
            <person name="Gilbert D."/>
            <person name="Thomas W.K."/>
            <person name="Tucker A."/>
            <person name="Oakley T.H."/>
            <person name="Tokishita S."/>
            <person name="Aerts A."/>
            <person name="Arnold G.J."/>
            <person name="Basu M.K."/>
            <person name="Bauer D.J."/>
            <person name="Caceres C.E."/>
            <person name="Carmel L."/>
            <person name="Casola C."/>
            <person name="Choi J.H."/>
            <person name="Detter J.C."/>
            <person name="Dong Q."/>
            <person name="Dusheyko S."/>
            <person name="Eads B.D."/>
            <person name="Frohlich T."/>
            <person name="Geiler-Samerotte K.A."/>
            <person name="Gerlach D."/>
            <person name="Hatcher P."/>
            <person name="Jogdeo S."/>
            <person name="Krijgsveld J."/>
            <person name="Kriventseva E.V."/>
            <person name="Kultz D."/>
            <person name="Laforsch C."/>
            <person name="Lindquist E."/>
            <person name="Lopez J."/>
            <person name="Manak J.R."/>
            <person name="Muller J."/>
            <person name="Pangilinan J."/>
            <person name="Patwardhan R.P."/>
            <person name="Pitluck S."/>
            <person name="Pritham E.J."/>
            <person name="Rechtsteiner A."/>
            <person name="Rho M."/>
            <person name="Rogozin I.B."/>
            <person name="Sakarya O."/>
            <person name="Salamov A."/>
            <person name="Schaack S."/>
            <person name="Shapiro H."/>
            <person name="Shiga Y."/>
            <person name="Skalitzky C."/>
            <person name="Smith Z."/>
            <person name="Souvorov A."/>
            <person name="Sung W."/>
            <person name="Tang Z."/>
            <person name="Tsuchiya D."/>
            <person name="Tu H."/>
            <person name="Vos H."/>
            <person name="Wang M."/>
            <person name="Wolf Y.I."/>
            <person name="Yamagata H."/>
            <person name="Yamada T."/>
            <person name="Ye Y."/>
            <person name="Shaw J.R."/>
            <person name="Andrews J."/>
            <person name="Crease T.J."/>
            <person name="Tang H."/>
            <person name="Lucas S.M."/>
            <person name="Robertson H.M."/>
            <person name="Bork P."/>
            <person name="Koonin E.V."/>
            <person name="Zdobnov E.M."/>
            <person name="Grigoriev I.V."/>
            <person name="Lynch M."/>
            <person name="Boore J.L."/>
        </authorList>
    </citation>
    <scope>NUCLEOTIDE SEQUENCE [LARGE SCALE GENOMIC DNA]</scope>
</reference>
<dbReference type="HOGENOM" id="CLU_030601_0_0_1"/>
<dbReference type="InterPro" id="IPR018289">
    <property type="entry name" value="MULE_transposase_dom"/>
</dbReference>
<dbReference type="InParanoid" id="E9GI35"/>
<dbReference type="eggNOG" id="ENOG502SPGA">
    <property type="taxonomic scope" value="Eukaryota"/>
</dbReference>
<dbReference type="Pfam" id="PF10551">
    <property type="entry name" value="MULE"/>
    <property type="match status" value="1"/>
</dbReference>
<proteinExistence type="predicted"/>
<feature type="domain" description="SWIM-type" evidence="3">
    <location>
        <begin position="577"/>
        <end position="610"/>
    </location>
</feature>
<dbReference type="Proteomes" id="UP000000305">
    <property type="component" value="Unassembled WGS sequence"/>
</dbReference>
<protein>
    <recommendedName>
        <fullName evidence="3">SWIM-type domain-containing protein</fullName>
    </recommendedName>
</protein>
<evidence type="ECO:0000259" key="3">
    <source>
        <dbReference type="PROSITE" id="PS50966"/>
    </source>
</evidence>
<evidence type="ECO:0000256" key="1">
    <source>
        <dbReference type="PROSITE-ProRule" id="PRU00325"/>
    </source>
</evidence>
<organism evidence="4 5">
    <name type="scientific">Daphnia pulex</name>
    <name type="common">Water flea</name>
    <dbReference type="NCBI Taxonomy" id="6669"/>
    <lineage>
        <taxon>Eukaryota</taxon>
        <taxon>Metazoa</taxon>
        <taxon>Ecdysozoa</taxon>
        <taxon>Arthropoda</taxon>
        <taxon>Crustacea</taxon>
        <taxon>Branchiopoda</taxon>
        <taxon>Diplostraca</taxon>
        <taxon>Cladocera</taxon>
        <taxon>Anomopoda</taxon>
        <taxon>Daphniidae</taxon>
        <taxon>Daphnia</taxon>
    </lineage>
</organism>
<gene>
    <name evidence="4" type="ORF">DAPPUDRAFT_318175</name>
</gene>
<name>E9GI35_DAPPU</name>
<evidence type="ECO:0000313" key="5">
    <source>
        <dbReference type="Proteomes" id="UP000000305"/>
    </source>
</evidence>
<dbReference type="InterPro" id="IPR007527">
    <property type="entry name" value="Znf_SWIM"/>
</dbReference>
<evidence type="ECO:0000313" key="4">
    <source>
        <dbReference type="EMBL" id="EFX80946.1"/>
    </source>
</evidence>
<sequence>MVKTKIPSKECLEDLLELFEPESKLQILTEVPLLPEAGFSYIFEWKPGCRNDKDWRSDGYRWVQGATKTVMSKNGAKCTKFYFKTQVDNRCVTDDTFQKRAISCSMYPNRVLVRYLGDETSAIMFAHGNSKNPNKLFTRTKDSELQKLKMEKDKYPVKVYSEKLVEALVNDVKDERQKVDVVRNLKQVENAITRERVKSRLGDDEIYHLIELKQETDFIHDIVLSPFQIVTCFSKETLANFQNLIDRDNLPSICLSYDTTFEMGDFYVSILTYRHTEFEETPVIPLMFLIHMERIEYVHSFFFSRVAELIPEIAYSKKIVMVTDDEKAITNAVTKTWPDIPLFRCWIHAWRNMKLQLRKFNIRDKVGVTSYKTDFISLLLQKSEKSYKSVLARFYLNKWDKKFSTYYDKNIDTDINKMGSWILLKFGIKLLTNNQSESLNATMKRLLNWKRLSIDHMANSLRMIDAFFLMKIRRGKLGCRDYTLLPQLQEESAGRANVGELPEFQSSDDLFKKIKSSRSSKHEEDTVNSSEKPKSVIYHTPGDSVRQRAMEIIRENRIQLVPSLKHWSVVGSCGDIYVVTLFKSGLRNMTCTCVASALCSHILAAIPERANGIAGVD</sequence>
<keyword evidence="5" id="KW-1185">Reference proteome</keyword>
<keyword evidence="1" id="KW-0479">Metal-binding</keyword>
<keyword evidence="1" id="KW-0863">Zinc-finger</keyword>
<dbReference type="OMA" id="SETEFCK"/>
<dbReference type="KEGG" id="dpx:DAPPUDRAFT_318175"/>
<evidence type="ECO:0000256" key="2">
    <source>
        <dbReference type="SAM" id="MobiDB-lite"/>
    </source>
</evidence>
<feature type="region of interest" description="Disordered" evidence="2">
    <location>
        <begin position="516"/>
        <end position="540"/>
    </location>
</feature>
<dbReference type="PROSITE" id="PS50966">
    <property type="entry name" value="ZF_SWIM"/>
    <property type="match status" value="1"/>
</dbReference>
<dbReference type="PhylomeDB" id="E9GI35"/>
<dbReference type="STRING" id="6669.E9GI35"/>
<accession>E9GI35</accession>
<keyword evidence="1" id="KW-0862">Zinc</keyword>
<dbReference type="EMBL" id="GL732545">
    <property type="protein sequence ID" value="EFX80946.1"/>
    <property type="molecule type" value="Genomic_DNA"/>
</dbReference>